<comment type="caution">
    <text evidence="1">The sequence shown here is derived from an EMBL/GenBank/DDBJ whole genome shotgun (WGS) entry which is preliminary data.</text>
</comment>
<sequence length="140" mass="15709">MASSSEFPRNFVKSPNGSPTAIIFPQNSSVFSEEHIFPRNFLGIFRRIDISSEFRRYIPRKPNFVFPRNFLGNSSIPRDIPRISFSVRMSVRIPLFSCSDLNLARKSCWFGLGFQKTKTAPSIVSASVAASEIGSTNGLR</sequence>
<dbReference type="EMBL" id="QGKW02001940">
    <property type="protein sequence ID" value="KAF2554736.1"/>
    <property type="molecule type" value="Genomic_DNA"/>
</dbReference>
<proteinExistence type="predicted"/>
<gene>
    <name evidence="1" type="ORF">F2Q68_00017292</name>
</gene>
<dbReference type="AlphaFoldDB" id="A0A8S9HDD0"/>
<evidence type="ECO:0000313" key="2">
    <source>
        <dbReference type="Proteomes" id="UP000712281"/>
    </source>
</evidence>
<name>A0A8S9HDD0_BRACR</name>
<protein>
    <submittedName>
        <fullName evidence="1">Uncharacterized protein</fullName>
    </submittedName>
</protein>
<reference evidence="1" key="1">
    <citation type="submission" date="2019-12" db="EMBL/GenBank/DDBJ databases">
        <title>Genome sequencing and annotation of Brassica cretica.</title>
        <authorList>
            <person name="Studholme D.J."/>
            <person name="Sarris P.F."/>
        </authorList>
    </citation>
    <scope>NUCLEOTIDE SEQUENCE</scope>
    <source>
        <strain evidence="1">PFS-001/15</strain>
        <tissue evidence="1">Leaf</tissue>
    </source>
</reference>
<dbReference type="Proteomes" id="UP000712281">
    <property type="component" value="Unassembled WGS sequence"/>
</dbReference>
<evidence type="ECO:0000313" key="1">
    <source>
        <dbReference type="EMBL" id="KAF2554736.1"/>
    </source>
</evidence>
<accession>A0A8S9HDD0</accession>
<organism evidence="1 2">
    <name type="scientific">Brassica cretica</name>
    <name type="common">Mustard</name>
    <dbReference type="NCBI Taxonomy" id="69181"/>
    <lineage>
        <taxon>Eukaryota</taxon>
        <taxon>Viridiplantae</taxon>
        <taxon>Streptophyta</taxon>
        <taxon>Embryophyta</taxon>
        <taxon>Tracheophyta</taxon>
        <taxon>Spermatophyta</taxon>
        <taxon>Magnoliopsida</taxon>
        <taxon>eudicotyledons</taxon>
        <taxon>Gunneridae</taxon>
        <taxon>Pentapetalae</taxon>
        <taxon>rosids</taxon>
        <taxon>malvids</taxon>
        <taxon>Brassicales</taxon>
        <taxon>Brassicaceae</taxon>
        <taxon>Brassiceae</taxon>
        <taxon>Brassica</taxon>
    </lineage>
</organism>